<dbReference type="NCBIfam" id="TIGR02280">
    <property type="entry name" value="PaaB1"/>
    <property type="match status" value="1"/>
</dbReference>
<dbReference type="Pfam" id="PF00378">
    <property type="entry name" value="ECH_1"/>
    <property type="match status" value="1"/>
</dbReference>
<dbReference type="InterPro" id="IPR001753">
    <property type="entry name" value="Enoyl-CoA_hydra/iso"/>
</dbReference>
<name>A0A2R4MIC8_9HYPH</name>
<dbReference type="CDD" id="cd06558">
    <property type="entry name" value="crotonase-like"/>
    <property type="match status" value="1"/>
</dbReference>
<proteinExistence type="inferred from homology"/>
<dbReference type="STRING" id="1122213.GCA_000423365_00861"/>
<protein>
    <submittedName>
        <fullName evidence="2">2-(1,2-epoxy-1,2-dihydrophenyl)acetyl-CoA isomerase</fullName>
    </submittedName>
</protein>
<dbReference type="InterPro" id="IPR011968">
    <property type="entry name" value="PaaB1"/>
</dbReference>
<dbReference type="PANTHER" id="PTHR43802:SF1">
    <property type="entry name" value="IP11341P-RELATED"/>
    <property type="match status" value="1"/>
</dbReference>
<dbReference type="KEGG" id="mmyr:MXMO3_03168"/>
<dbReference type="Proteomes" id="UP000258927">
    <property type="component" value="Chromosome"/>
</dbReference>
<dbReference type="RefSeq" id="WP_205468145.1">
    <property type="nucleotide sequence ID" value="NZ_CP021330.1"/>
</dbReference>
<sequence length="274" mass="29819">MEKSEYLGEVSVSDTIIVTKNEAWVEIALNRPDRLNSFNDEMHEALQKALNEAKNDDSVRAILLTGSGRGFCAGQDLDARDPRKMESPPDLHATISNFYNPLVRLIRSINKPIICAVNGVAAGAGVNIALGCDIVLAAESAKFIQSFAKVGLVPDAGGSWILPRLIGEARAKYICMTATPVMAKQAVEWGMIWQAVADDQLMDEARKLTAQMAEGPTFGLGQMKQALQTSHDHTLDEHLDVEAEMQGRCGRSKDYAEGVSAFLDKRPTQFGGIE</sequence>
<dbReference type="FunFam" id="3.90.226.10:FF:000071">
    <property type="entry name" value="Putative enoyl-CoA hydratase PaaB"/>
    <property type="match status" value="1"/>
</dbReference>
<dbReference type="GO" id="GO:0010124">
    <property type="term" value="P:phenylacetate catabolic process"/>
    <property type="evidence" value="ECO:0007669"/>
    <property type="project" value="InterPro"/>
</dbReference>
<dbReference type="SUPFAM" id="SSF52096">
    <property type="entry name" value="ClpP/crotonase"/>
    <property type="match status" value="1"/>
</dbReference>
<keyword evidence="2" id="KW-0413">Isomerase</keyword>
<dbReference type="EMBL" id="CP021330">
    <property type="protein sequence ID" value="AVX05674.1"/>
    <property type="molecule type" value="Genomic_DNA"/>
</dbReference>
<evidence type="ECO:0000313" key="3">
    <source>
        <dbReference type="Proteomes" id="UP000258927"/>
    </source>
</evidence>
<dbReference type="InterPro" id="IPR014748">
    <property type="entry name" value="Enoyl-CoA_hydra_C"/>
</dbReference>
<evidence type="ECO:0000313" key="2">
    <source>
        <dbReference type="EMBL" id="AVX05674.1"/>
    </source>
</evidence>
<gene>
    <name evidence="2" type="ORF">MXMO3_03168</name>
</gene>
<keyword evidence="3" id="KW-1185">Reference proteome</keyword>
<reference evidence="2 3" key="1">
    <citation type="submission" date="2017-05" db="EMBL/GenBank/DDBJ databases">
        <title>Genome Analysis of Maritalea myrionectae HL2708#5.</title>
        <authorList>
            <consortium name="Cotde Inc.-PKNU"/>
            <person name="Jang D."/>
            <person name="Oh H.-M."/>
        </authorList>
    </citation>
    <scope>NUCLEOTIDE SEQUENCE [LARGE SCALE GENOMIC DNA]</scope>
    <source>
        <strain evidence="2 3">HL2708#5</strain>
    </source>
</reference>
<dbReference type="AlphaFoldDB" id="A0A2R4MIC8"/>
<dbReference type="Gene3D" id="3.90.226.10">
    <property type="entry name" value="2-enoyl-CoA Hydratase, Chain A, domain 1"/>
    <property type="match status" value="1"/>
</dbReference>
<comment type="similarity">
    <text evidence="1">Belongs to the enoyl-CoA hydratase/isomerase family.</text>
</comment>
<organism evidence="2 3">
    <name type="scientific">Maritalea myrionectae</name>
    <dbReference type="NCBI Taxonomy" id="454601"/>
    <lineage>
        <taxon>Bacteria</taxon>
        <taxon>Pseudomonadati</taxon>
        <taxon>Pseudomonadota</taxon>
        <taxon>Alphaproteobacteria</taxon>
        <taxon>Hyphomicrobiales</taxon>
        <taxon>Devosiaceae</taxon>
        <taxon>Maritalea</taxon>
    </lineage>
</organism>
<dbReference type="PANTHER" id="PTHR43802">
    <property type="entry name" value="ENOYL-COA HYDRATASE"/>
    <property type="match status" value="1"/>
</dbReference>
<evidence type="ECO:0000256" key="1">
    <source>
        <dbReference type="ARBA" id="ARBA00005254"/>
    </source>
</evidence>
<dbReference type="GO" id="GO:0016853">
    <property type="term" value="F:isomerase activity"/>
    <property type="evidence" value="ECO:0007669"/>
    <property type="project" value="UniProtKB-KW"/>
</dbReference>
<accession>A0A2R4MIC8</accession>
<dbReference type="InterPro" id="IPR029045">
    <property type="entry name" value="ClpP/crotonase-like_dom_sf"/>
</dbReference>
<dbReference type="Gene3D" id="1.10.12.10">
    <property type="entry name" value="Lyase 2-enoyl-coa Hydratase, Chain A, domain 2"/>
    <property type="match status" value="1"/>
</dbReference>